<evidence type="ECO:0000313" key="9">
    <source>
        <dbReference type="Proteomes" id="UP000295217"/>
    </source>
</evidence>
<dbReference type="EMBL" id="SMLB01000001">
    <property type="protein sequence ID" value="TDD73007.1"/>
    <property type="molecule type" value="Genomic_DNA"/>
</dbReference>
<evidence type="ECO:0000313" key="8">
    <source>
        <dbReference type="EMBL" id="TDD73007.1"/>
    </source>
</evidence>
<evidence type="ECO:0000256" key="5">
    <source>
        <dbReference type="ARBA" id="ARBA00023136"/>
    </source>
</evidence>
<evidence type="ECO:0000256" key="6">
    <source>
        <dbReference type="RuleBase" id="RU000477"/>
    </source>
</evidence>
<dbReference type="InterPro" id="IPR022357">
    <property type="entry name" value="MIP_CS"/>
</dbReference>
<dbReference type="PANTHER" id="PTHR19139:SF284">
    <property type="entry name" value="AQUAPORIN"/>
    <property type="match status" value="1"/>
</dbReference>
<dbReference type="Pfam" id="PF00230">
    <property type="entry name" value="MIP"/>
    <property type="match status" value="1"/>
</dbReference>
<reference evidence="8 9" key="1">
    <citation type="submission" date="2019-02" db="EMBL/GenBank/DDBJ databases">
        <title>Draft genome sequences of novel Actinobacteria.</title>
        <authorList>
            <person name="Sahin N."/>
            <person name="Ay H."/>
            <person name="Saygin H."/>
        </authorList>
    </citation>
    <scope>NUCLEOTIDE SEQUENCE [LARGE SCALE GENOMIC DNA]</scope>
    <source>
        <strain evidence="8 9">8K307</strain>
    </source>
</reference>
<keyword evidence="5 7" id="KW-0472">Membrane</keyword>
<protein>
    <submittedName>
        <fullName evidence="8">Aquaporin</fullName>
    </submittedName>
</protein>
<evidence type="ECO:0000256" key="4">
    <source>
        <dbReference type="ARBA" id="ARBA00022989"/>
    </source>
</evidence>
<keyword evidence="3 6" id="KW-0812">Transmembrane</keyword>
<dbReference type="PANTHER" id="PTHR19139">
    <property type="entry name" value="AQUAPORIN TRANSPORTER"/>
    <property type="match status" value="1"/>
</dbReference>
<feature type="transmembrane region" description="Helical" evidence="7">
    <location>
        <begin position="150"/>
        <end position="174"/>
    </location>
</feature>
<dbReference type="AlphaFoldDB" id="A0A4V6PEL0"/>
<dbReference type="PROSITE" id="PS00221">
    <property type="entry name" value="MIP"/>
    <property type="match status" value="1"/>
</dbReference>
<keyword evidence="9" id="KW-1185">Reference proteome</keyword>
<dbReference type="PRINTS" id="PR00783">
    <property type="entry name" value="MINTRINSICP"/>
</dbReference>
<dbReference type="GO" id="GO:0005886">
    <property type="term" value="C:plasma membrane"/>
    <property type="evidence" value="ECO:0007669"/>
    <property type="project" value="TreeGrafter"/>
</dbReference>
<dbReference type="OrthoDB" id="9807293at2"/>
<evidence type="ECO:0000256" key="3">
    <source>
        <dbReference type="ARBA" id="ARBA00022692"/>
    </source>
</evidence>
<feature type="transmembrane region" description="Helical" evidence="7">
    <location>
        <begin position="35"/>
        <end position="55"/>
    </location>
</feature>
<proteinExistence type="inferred from homology"/>
<gene>
    <name evidence="8" type="ORF">E1262_00500</name>
</gene>
<evidence type="ECO:0000256" key="2">
    <source>
        <dbReference type="ARBA" id="ARBA00022448"/>
    </source>
</evidence>
<feature type="transmembrane region" description="Helical" evidence="7">
    <location>
        <begin position="117"/>
        <end position="138"/>
    </location>
</feature>
<dbReference type="GO" id="GO:0015250">
    <property type="term" value="F:water channel activity"/>
    <property type="evidence" value="ECO:0007669"/>
    <property type="project" value="TreeGrafter"/>
</dbReference>
<dbReference type="InterPro" id="IPR034294">
    <property type="entry name" value="Aquaporin_transptr"/>
</dbReference>
<comment type="subcellular location">
    <subcellularLocation>
        <location evidence="1">Membrane</location>
        <topology evidence="1">Multi-pass membrane protein</topology>
    </subcellularLocation>
</comment>
<name>A0A4V6PEL0_9ACTN</name>
<feature type="transmembrane region" description="Helical" evidence="7">
    <location>
        <begin position="194"/>
        <end position="214"/>
    </location>
</feature>
<sequence>MVSGWVRNAVAEAFGAFVIVFSTVVVTNLGWTPRALIYGFGVAGLVAALGHVSGAHFNPAVTVAMFLGGHISGLGAAIYCVAQVAGGVLGGFTVLWTTNEAVVDNGTPVIADEPVNVSVGGAIAIEAIATMVVVLIVFGSIVDRRAPVSVYPFAIGLAITAGVMVSGPLAGGALNPVRGFGAAVAGGEWSGWPAWLIGPMAGGLAAWALYEFVISDRNPPAKRRGMVFSEPMPPPPGPSLLP</sequence>
<dbReference type="InterPro" id="IPR023271">
    <property type="entry name" value="Aquaporin-like"/>
</dbReference>
<dbReference type="Proteomes" id="UP000295217">
    <property type="component" value="Unassembled WGS sequence"/>
</dbReference>
<dbReference type="RefSeq" id="WP_132101082.1">
    <property type="nucleotide sequence ID" value="NZ_SMLB01000001.1"/>
</dbReference>
<organism evidence="8 9">
    <name type="scientific">Jiangella aurantiaca</name>
    <dbReference type="NCBI Taxonomy" id="2530373"/>
    <lineage>
        <taxon>Bacteria</taxon>
        <taxon>Bacillati</taxon>
        <taxon>Actinomycetota</taxon>
        <taxon>Actinomycetes</taxon>
        <taxon>Jiangellales</taxon>
        <taxon>Jiangellaceae</taxon>
        <taxon>Jiangella</taxon>
    </lineage>
</organism>
<comment type="similarity">
    <text evidence="6">Belongs to the MIP/aquaporin (TC 1.A.8) family.</text>
</comment>
<evidence type="ECO:0000256" key="1">
    <source>
        <dbReference type="ARBA" id="ARBA00004141"/>
    </source>
</evidence>
<accession>A0A4V6PEL0</accession>
<keyword evidence="2 6" id="KW-0813">Transport</keyword>
<dbReference type="InterPro" id="IPR000425">
    <property type="entry name" value="MIP"/>
</dbReference>
<evidence type="ECO:0000256" key="7">
    <source>
        <dbReference type="SAM" id="Phobius"/>
    </source>
</evidence>
<feature type="transmembrane region" description="Helical" evidence="7">
    <location>
        <begin position="9"/>
        <end position="29"/>
    </location>
</feature>
<dbReference type="SUPFAM" id="SSF81338">
    <property type="entry name" value="Aquaporin-like"/>
    <property type="match status" value="1"/>
</dbReference>
<comment type="caution">
    <text evidence="8">The sequence shown here is derived from an EMBL/GenBank/DDBJ whole genome shotgun (WGS) entry which is preliminary data.</text>
</comment>
<dbReference type="Gene3D" id="1.20.1080.10">
    <property type="entry name" value="Glycerol uptake facilitator protein"/>
    <property type="match status" value="1"/>
</dbReference>
<keyword evidence="4 7" id="KW-1133">Transmembrane helix</keyword>